<feature type="transmembrane region" description="Helical" evidence="6">
    <location>
        <begin position="311"/>
        <end position="342"/>
    </location>
</feature>
<name>A0A9J7BGD5_9BACT</name>
<feature type="transmembrane region" description="Helical" evidence="6">
    <location>
        <begin position="20"/>
        <end position="37"/>
    </location>
</feature>
<keyword evidence="8" id="KW-1185">Reference proteome</keyword>
<keyword evidence="4 6" id="KW-1133">Transmembrane helix</keyword>
<evidence type="ECO:0000256" key="6">
    <source>
        <dbReference type="SAM" id="Phobius"/>
    </source>
</evidence>
<evidence type="ECO:0000256" key="3">
    <source>
        <dbReference type="ARBA" id="ARBA00022692"/>
    </source>
</evidence>
<reference evidence="7" key="1">
    <citation type="submission" date="2021-04" db="EMBL/GenBank/DDBJ databases">
        <title>Phylogenetic analysis of Acidobacteriaceae.</title>
        <authorList>
            <person name="Qiu L."/>
            <person name="Zhang Q."/>
        </authorList>
    </citation>
    <scope>NUCLEOTIDE SEQUENCE</scope>
    <source>
        <strain evidence="7">DSM 25168</strain>
    </source>
</reference>
<dbReference type="PROSITE" id="PS51257">
    <property type="entry name" value="PROKAR_LIPOPROTEIN"/>
    <property type="match status" value="1"/>
</dbReference>
<feature type="transmembrane region" description="Helical" evidence="6">
    <location>
        <begin position="222"/>
        <end position="241"/>
    </location>
</feature>
<organism evidence="7 8">
    <name type="scientific">Occallatibacter riparius</name>
    <dbReference type="NCBI Taxonomy" id="1002689"/>
    <lineage>
        <taxon>Bacteria</taxon>
        <taxon>Pseudomonadati</taxon>
        <taxon>Acidobacteriota</taxon>
        <taxon>Terriglobia</taxon>
        <taxon>Terriglobales</taxon>
        <taxon>Acidobacteriaceae</taxon>
        <taxon>Occallatibacter</taxon>
    </lineage>
</organism>
<gene>
    <name evidence="7" type="ORF">MOP44_15895</name>
</gene>
<dbReference type="EMBL" id="CP093313">
    <property type="protein sequence ID" value="UWZ82052.1"/>
    <property type="molecule type" value="Genomic_DNA"/>
</dbReference>
<keyword evidence="3 6" id="KW-0812">Transmembrane</keyword>
<comment type="subcellular location">
    <subcellularLocation>
        <location evidence="1">Membrane</location>
        <topology evidence="1">Multi-pass membrane protein</topology>
    </subcellularLocation>
</comment>
<evidence type="ECO:0000313" key="8">
    <source>
        <dbReference type="Proteomes" id="UP001059380"/>
    </source>
</evidence>
<feature type="transmembrane region" description="Helical" evidence="6">
    <location>
        <begin position="282"/>
        <end position="299"/>
    </location>
</feature>
<dbReference type="KEGG" id="orp:MOP44_15895"/>
<proteinExistence type="inferred from homology"/>
<evidence type="ECO:0000256" key="5">
    <source>
        <dbReference type="ARBA" id="ARBA00023136"/>
    </source>
</evidence>
<dbReference type="InterPro" id="IPR002549">
    <property type="entry name" value="AI-2E-like"/>
</dbReference>
<keyword evidence="5 6" id="KW-0472">Membrane</keyword>
<evidence type="ECO:0000313" key="7">
    <source>
        <dbReference type="EMBL" id="UWZ82052.1"/>
    </source>
</evidence>
<dbReference type="AlphaFoldDB" id="A0A9J7BGD5"/>
<dbReference type="Pfam" id="PF01594">
    <property type="entry name" value="AI-2E_transport"/>
    <property type="match status" value="1"/>
</dbReference>
<feature type="transmembrane region" description="Helical" evidence="6">
    <location>
        <begin position="157"/>
        <end position="184"/>
    </location>
</feature>
<comment type="similarity">
    <text evidence="2">Belongs to the autoinducer-2 exporter (AI-2E) (TC 2.A.86) family.</text>
</comment>
<evidence type="ECO:0000256" key="1">
    <source>
        <dbReference type="ARBA" id="ARBA00004141"/>
    </source>
</evidence>
<accession>A0A9J7BGD5</accession>
<protein>
    <submittedName>
        <fullName evidence="7">AI-2E family transporter</fullName>
    </submittedName>
</protein>
<evidence type="ECO:0000256" key="4">
    <source>
        <dbReference type="ARBA" id="ARBA00022989"/>
    </source>
</evidence>
<dbReference type="GO" id="GO:0016020">
    <property type="term" value="C:membrane"/>
    <property type="evidence" value="ECO:0007669"/>
    <property type="project" value="UniProtKB-SubCell"/>
</dbReference>
<evidence type="ECO:0000256" key="2">
    <source>
        <dbReference type="ARBA" id="ARBA00009773"/>
    </source>
</evidence>
<feature type="transmembrane region" description="Helical" evidence="6">
    <location>
        <begin position="73"/>
        <end position="96"/>
    </location>
</feature>
<dbReference type="RefSeq" id="WP_260791102.1">
    <property type="nucleotide sequence ID" value="NZ_CP093313.1"/>
</dbReference>
<dbReference type="Proteomes" id="UP001059380">
    <property type="component" value="Chromosome"/>
</dbReference>
<feature type="transmembrane region" description="Helical" evidence="6">
    <location>
        <begin position="43"/>
        <end position="61"/>
    </location>
</feature>
<feature type="transmembrane region" description="Helical" evidence="6">
    <location>
        <begin position="248"/>
        <end position="276"/>
    </location>
</feature>
<sequence length="367" mass="38942">MTTRLLLDQNERFAQAREVFLRLCLIAAMAVSCYILLLPFLKIIVAGIIIGIAVFPSYRMLARWMGGRNTLAAVLCTLVMMAVLIVPAVLLAGTLADGVGTLTKQIKSGHVDIPMPTALLKVPVVGHKLEELQTLLSTNLPEALNRYSPEIKSRVPAVVSATAGIGGTLVQLLIGIVLAGFLIAKNQVAVQFADRLFARIFGVRGNDMKLLVGSTVRSVTNGIVGVAVIQTLLASLGFWLVGLPGAGLWAVLFLIASVLQVGMLVLLPSVIFVFAVKSTTAAVIYLGWAVVVGLIDNVLKPILLGRGSKVPMLVVFLGVLGGFVAMNIIGMFVGAVVLSVGYELFVVWLGPEVPVETVTKVERPVTV</sequence>